<dbReference type="RefSeq" id="WP_425315948.1">
    <property type="nucleotide sequence ID" value="NZ_CAJRAY010000005.1"/>
</dbReference>
<feature type="domain" description="Ribbon-helix-helix protein CopG" evidence="1">
    <location>
        <begin position="8"/>
        <end position="45"/>
    </location>
</feature>
<dbReference type="InterPro" id="IPR010985">
    <property type="entry name" value="Ribbon_hlx_hlx"/>
</dbReference>
<dbReference type="InterPro" id="IPR013321">
    <property type="entry name" value="Arc_rbn_hlx_hlx"/>
</dbReference>
<gene>
    <name evidence="2" type="primary">txxe 168-ydcD</name>
    <name evidence="2" type="ORF">TXXE_01405</name>
</gene>
<dbReference type="SUPFAM" id="SSF47598">
    <property type="entry name" value="Ribbon-helix-helix"/>
    <property type="match status" value="1"/>
</dbReference>
<dbReference type="Pfam" id="PF01402">
    <property type="entry name" value="RHH_1"/>
    <property type="match status" value="1"/>
</dbReference>
<evidence type="ECO:0000313" key="2">
    <source>
        <dbReference type="EMBL" id="CAG5077303.1"/>
    </source>
</evidence>
<organism evidence="2 3">
    <name type="scientific">Thermobacillus xylanilyticus</name>
    <dbReference type="NCBI Taxonomy" id="76633"/>
    <lineage>
        <taxon>Bacteria</taxon>
        <taxon>Bacillati</taxon>
        <taxon>Bacillota</taxon>
        <taxon>Bacilli</taxon>
        <taxon>Bacillales</taxon>
        <taxon>Paenibacillaceae</taxon>
        <taxon>Thermobacillus</taxon>
    </lineage>
</organism>
<keyword evidence="3" id="KW-1185">Reference proteome</keyword>
<reference evidence="2 3" key="1">
    <citation type="submission" date="2021-04" db="EMBL/GenBank/DDBJ databases">
        <authorList>
            <person name="Rakotoarivonina H."/>
        </authorList>
    </citation>
    <scope>NUCLEOTIDE SEQUENCE [LARGE SCALE GENOMIC DNA]</scope>
    <source>
        <strain evidence="2 3">XE</strain>
    </source>
</reference>
<dbReference type="EMBL" id="CAJRAY010000005">
    <property type="protein sequence ID" value="CAG5077303.1"/>
    <property type="molecule type" value="Genomic_DNA"/>
</dbReference>
<evidence type="ECO:0000313" key="3">
    <source>
        <dbReference type="Proteomes" id="UP000681526"/>
    </source>
</evidence>
<dbReference type="Gene3D" id="1.10.1220.10">
    <property type="entry name" value="Met repressor-like"/>
    <property type="match status" value="1"/>
</dbReference>
<proteinExistence type="predicted"/>
<accession>A0ABM8UZR5</accession>
<comment type="caution">
    <text evidence="2">The sequence shown here is derived from an EMBL/GenBank/DDBJ whole genome shotgun (WGS) entry which is preliminary data.</text>
</comment>
<dbReference type="InterPro" id="IPR002145">
    <property type="entry name" value="CopG"/>
</dbReference>
<dbReference type="Proteomes" id="UP000681526">
    <property type="component" value="Unassembled WGS sequence"/>
</dbReference>
<sequence length="93" mass="10702">MSKQRRMKRITIHLPGTLLSDMDAVARQERRSRGEIVRRAVAEWLRGRNGRHTMESLQRGYLEMAGINLMIASEAFHAEDDADHTLGRMVARD</sequence>
<evidence type="ECO:0000259" key="1">
    <source>
        <dbReference type="Pfam" id="PF01402"/>
    </source>
</evidence>
<protein>
    <submittedName>
        <fullName evidence="2">Antitoxin EndoAI EndoA inhibitor transcriptional regulator, CopG family</fullName>
    </submittedName>
</protein>
<name>A0ABM8UZR5_THEXY</name>